<dbReference type="AlphaFoldDB" id="A0A7M7QLV4"/>
<dbReference type="InterPro" id="IPR016187">
    <property type="entry name" value="CTDL_fold"/>
</dbReference>
<organism evidence="1 2">
    <name type="scientific">Nasonia vitripennis</name>
    <name type="common">Parasitic wasp</name>
    <dbReference type="NCBI Taxonomy" id="7425"/>
    <lineage>
        <taxon>Eukaryota</taxon>
        <taxon>Metazoa</taxon>
        <taxon>Ecdysozoa</taxon>
        <taxon>Arthropoda</taxon>
        <taxon>Hexapoda</taxon>
        <taxon>Insecta</taxon>
        <taxon>Pterygota</taxon>
        <taxon>Neoptera</taxon>
        <taxon>Endopterygota</taxon>
        <taxon>Hymenoptera</taxon>
        <taxon>Apocrita</taxon>
        <taxon>Proctotrupomorpha</taxon>
        <taxon>Chalcidoidea</taxon>
        <taxon>Pteromalidae</taxon>
        <taxon>Pteromalinae</taxon>
        <taxon>Nasonia</taxon>
    </lineage>
</organism>
<dbReference type="KEGG" id="nvi:116417902"/>
<evidence type="ECO:0000313" key="2">
    <source>
        <dbReference type="Proteomes" id="UP000002358"/>
    </source>
</evidence>
<dbReference type="GeneID" id="116417902"/>
<name>A0A7M7QLV4_NASVI</name>
<accession>A0A7M7QLV4</accession>
<keyword evidence="2" id="KW-1185">Reference proteome</keyword>
<dbReference type="RefSeq" id="XP_031788905.1">
    <property type="nucleotide sequence ID" value="XM_031933045.2"/>
</dbReference>
<dbReference type="SUPFAM" id="SSF56436">
    <property type="entry name" value="C-type lectin-like"/>
    <property type="match status" value="1"/>
</dbReference>
<evidence type="ECO:0000313" key="1">
    <source>
        <dbReference type="EnsemblMetazoa" id="XP_031788905"/>
    </source>
</evidence>
<proteinExistence type="predicted"/>
<protein>
    <submittedName>
        <fullName evidence="1">Uncharacterized protein</fullName>
    </submittedName>
</protein>
<reference evidence="1" key="1">
    <citation type="submission" date="2021-01" db="UniProtKB">
        <authorList>
            <consortium name="EnsemblMetazoa"/>
        </authorList>
    </citation>
    <scope>IDENTIFICATION</scope>
</reference>
<dbReference type="Proteomes" id="UP000002358">
    <property type="component" value="Unassembled WGS sequence"/>
</dbReference>
<dbReference type="OrthoDB" id="8187082at2759"/>
<dbReference type="InParanoid" id="A0A7M7QLV4"/>
<sequence length="271" mass="30214">MLNHLMYMTTNYLIVVGIENINSCMAMSSPNLMWSTVDCMLLKNFICEQTRSYHYNYGSISVPASLRFRSPYIKHSLFDSTSATAARISIPTAINEAFEYIYNDDDSIKNSANSNLTKPITASGFTNRLFSAKYNKIFKTPLSKIASKSNIKINSGPVKLPNITSFFARSLDNVPLNLGTHKIDSIVQTTLLSKEYVDTNQTKFAETPTIGPYDSLIQDYQADEGETTFPKFSTGDNISDDDASTVIPEAGSLYKYNIKVRNNGKILDHSP</sequence>
<dbReference type="EnsemblMetazoa" id="XM_031933045">
    <property type="protein sequence ID" value="XP_031788905"/>
    <property type="gene ID" value="LOC116417902"/>
</dbReference>